<reference evidence="1" key="1">
    <citation type="submission" date="2021-01" db="EMBL/GenBank/DDBJ databases">
        <title>Marivirga aurantiaca sp. nov., isolated from intertidal surface sediments.</title>
        <authorList>
            <person name="Zhang M."/>
        </authorList>
    </citation>
    <scope>NUCLEOTIDE SEQUENCE</scope>
    <source>
        <strain evidence="1">S37H4</strain>
    </source>
</reference>
<dbReference type="AlphaFoldDB" id="A0A934WZA5"/>
<sequence length="128" mass="14503">MITIAENKQYTLQVDIDLNRAFLTIVGFWRSRADIPAYLEDWDQAIDLLKPGFTLLTDAREMVIHPSEVREIHAQAHKKIIEFGVKKVAELPNEEIAKLQLSGFSAQCGMPKENFSSKAEAMAWLDKG</sequence>
<dbReference type="EMBL" id="JAEQBW010000004">
    <property type="protein sequence ID" value="MBK6265520.1"/>
    <property type="molecule type" value="Genomic_DNA"/>
</dbReference>
<keyword evidence="2" id="KW-1185">Reference proteome</keyword>
<protein>
    <submittedName>
        <fullName evidence="1">Uncharacterized protein</fullName>
    </submittedName>
</protein>
<gene>
    <name evidence="1" type="ORF">JKA74_10770</name>
</gene>
<evidence type="ECO:0000313" key="2">
    <source>
        <dbReference type="Proteomes" id="UP000611723"/>
    </source>
</evidence>
<evidence type="ECO:0000313" key="1">
    <source>
        <dbReference type="EMBL" id="MBK6265520.1"/>
    </source>
</evidence>
<proteinExistence type="predicted"/>
<accession>A0A934WZA5</accession>
<dbReference type="Proteomes" id="UP000611723">
    <property type="component" value="Unassembled WGS sequence"/>
</dbReference>
<comment type="caution">
    <text evidence="1">The sequence shown here is derived from an EMBL/GenBank/DDBJ whole genome shotgun (WGS) entry which is preliminary data.</text>
</comment>
<dbReference type="RefSeq" id="WP_201431200.1">
    <property type="nucleotide sequence ID" value="NZ_JAEQBW010000004.1"/>
</dbReference>
<name>A0A934WZA5_9BACT</name>
<organism evidence="1 2">
    <name type="scientific">Marivirga aurantiaca</name>
    <dbReference type="NCBI Taxonomy" id="2802615"/>
    <lineage>
        <taxon>Bacteria</taxon>
        <taxon>Pseudomonadati</taxon>
        <taxon>Bacteroidota</taxon>
        <taxon>Cytophagia</taxon>
        <taxon>Cytophagales</taxon>
        <taxon>Marivirgaceae</taxon>
        <taxon>Marivirga</taxon>
    </lineage>
</organism>